<dbReference type="AlphaFoldDB" id="A0A0E9WLK1"/>
<name>A0A0E9WLK1_ANGAN</name>
<reference evidence="1" key="1">
    <citation type="submission" date="2014-11" db="EMBL/GenBank/DDBJ databases">
        <authorList>
            <person name="Amaro Gonzalez C."/>
        </authorList>
    </citation>
    <scope>NUCLEOTIDE SEQUENCE</scope>
</reference>
<dbReference type="EMBL" id="GBXM01017381">
    <property type="protein sequence ID" value="JAH91196.1"/>
    <property type="molecule type" value="Transcribed_RNA"/>
</dbReference>
<sequence length="49" mass="5550">MCALLGEAWRLATFRRPGLSRRAAQARIAAYADAKIATRKSPYWARPYP</sequence>
<accession>A0A0E9WLK1</accession>
<evidence type="ECO:0000313" key="1">
    <source>
        <dbReference type="EMBL" id="JAH91196.1"/>
    </source>
</evidence>
<organism evidence="1">
    <name type="scientific">Anguilla anguilla</name>
    <name type="common">European freshwater eel</name>
    <name type="synonym">Muraena anguilla</name>
    <dbReference type="NCBI Taxonomy" id="7936"/>
    <lineage>
        <taxon>Eukaryota</taxon>
        <taxon>Metazoa</taxon>
        <taxon>Chordata</taxon>
        <taxon>Craniata</taxon>
        <taxon>Vertebrata</taxon>
        <taxon>Euteleostomi</taxon>
        <taxon>Actinopterygii</taxon>
        <taxon>Neopterygii</taxon>
        <taxon>Teleostei</taxon>
        <taxon>Anguilliformes</taxon>
        <taxon>Anguillidae</taxon>
        <taxon>Anguilla</taxon>
    </lineage>
</organism>
<proteinExistence type="predicted"/>
<protein>
    <submittedName>
        <fullName evidence="1">Uncharacterized protein</fullName>
    </submittedName>
</protein>
<reference evidence="1" key="2">
    <citation type="journal article" date="2015" name="Fish Shellfish Immunol.">
        <title>Early steps in the European eel (Anguilla anguilla)-Vibrio vulnificus interaction in the gills: Role of the RtxA13 toxin.</title>
        <authorList>
            <person name="Callol A."/>
            <person name="Pajuelo D."/>
            <person name="Ebbesson L."/>
            <person name="Teles M."/>
            <person name="MacKenzie S."/>
            <person name="Amaro C."/>
        </authorList>
    </citation>
    <scope>NUCLEOTIDE SEQUENCE</scope>
</reference>